<dbReference type="Proteomes" id="UP001177023">
    <property type="component" value="Unassembled WGS sequence"/>
</dbReference>
<evidence type="ECO:0000256" key="1">
    <source>
        <dbReference type="SAM" id="MobiDB-lite"/>
    </source>
</evidence>
<keyword evidence="3" id="KW-1185">Reference proteome</keyword>
<sequence>MALITVKKNLPNITAVECSRRGNFEKVPQVSLPTKHHRRRMLIRKVAISSTLTRLCIANNKQGPRRRQRSLFGFAFQKQRNGNRRSGKAKHHRGSMLKEKVKKKLILHDLPANYAGLLRYNNRVNWFFTLGDETVVYLPQEFLLLEIDKDNEKPRRNRRIVFLRTSTSTNNRRKENENEMSKSMNQCSSSQHEMQNQRKMEKIEEPASPSCKATAECDRISIQ</sequence>
<dbReference type="AlphaFoldDB" id="A0AA36FQG2"/>
<feature type="compositionally biased region" description="Basic and acidic residues" evidence="1">
    <location>
        <begin position="195"/>
        <end position="205"/>
    </location>
</feature>
<feature type="region of interest" description="Disordered" evidence="1">
    <location>
        <begin position="166"/>
        <end position="223"/>
    </location>
</feature>
<accession>A0AA36FQG2</accession>
<comment type="caution">
    <text evidence="2">The sequence shown here is derived from an EMBL/GenBank/DDBJ whole genome shotgun (WGS) entry which is preliminary data.</text>
</comment>
<protein>
    <submittedName>
        <fullName evidence="2">Uncharacterized protein</fullName>
    </submittedName>
</protein>
<reference evidence="2" key="1">
    <citation type="submission" date="2023-06" db="EMBL/GenBank/DDBJ databases">
        <authorList>
            <person name="Delattre M."/>
        </authorList>
    </citation>
    <scope>NUCLEOTIDE SEQUENCE</scope>
    <source>
        <strain evidence="2">AF72</strain>
    </source>
</reference>
<evidence type="ECO:0000313" key="2">
    <source>
        <dbReference type="EMBL" id="CAJ0563353.1"/>
    </source>
</evidence>
<feature type="compositionally biased region" description="Polar residues" evidence="1">
    <location>
        <begin position="181"/>
        <end position="194"/>
    </location>
</feature>
<feature type="non-terminal residue" evidence="2">
    <location>
        <position position="1"/>
    </location>
</feature>
<evidence type="ECO:0000313" key="3">
    <source>
        <dbReference type="Proteomes" id="UP001177023"/>
    </source>
</evidence>
<organism evidence="2 3">
    <name type="scientific">Mesorhabditis spiculigera</name>
    <dbReference type="NCBI Taxonomy" id="96644"/>
    <lineage>
        <taxon>Eukaryota</taxon>
        <taxon>Metazoa</taxon>
        <taxon>Ecdysozoa</taxon>
        <taxon>Nematoda</taxon>
        <taxon>Chromadorea</taxon>
        <taxon>Rhabditida</taxon>
        <taxon>Rhabditina</taxon>
        <taxon>Rhabditomorpha</taxon>
        <taxon>Rhabditoidea</taxon>
        <taxon>Rhabditidae</taxon>
        <taxon>Mesorhabditinae</taxon>
        <taxon>Mesorhabditis</taxon>
    </lineage>
</organism>
<name>A0AA36FQG2_9BILA</name>
<dbReference type="EMBL" id="CATQJA010000703">
    <property type="protein sequence ID" value="CAJ0563353.1"/>
    <property type="molecule type" value="Genomic_DNA"/>
</dbReference>
<proteinExistence type="predicted"/>
<gene>
    <name evidence="2" type="ORF">MSPICULIGERA_LOCUS2416</name>
</gene>